<gene>
    <name evidence="5" type="ORF">GBZ86_16580</name>
</gene>
<evidence type="ECO:0000256" key="2">
    <source>
        <dbReference type="ARBA" id="ARBA00022747"/>
    </source>
</evidence>
<keyword evidence="5" id="KW-0255">Endonuclease</keyword>
<dbReference type="RefSeq" id="WP_207707489.1">
    <property type="nucleotide sequence ID" value="NZ_WHJC01000606.1"/>
</dbReference>
<dbReference type="PANTHER" id="PTHR30408:SF12">
    <property type="entry name" value="TYPE I RESTRICTION ENZYME MJAVIII SPECIFICITY SUBUNIT"/>
    <property type="match status" value="1"/>
</dbReference>
<dbReference type="InterPro" id="IPR000055">
    <property type="entry name" value="Restrct_endonuc_typeI_TRD"/>
</dbReference>
<dbReference type="GO" id="GO:0003677">
    <property type="term" value="F:DNA binding"/>
    <property type="evidence" value="ECO:0007669"/>
    <property type="project" value="UniProtKB-KW"/>
</dbReference>
<organism evidence="5 6">
    <name type="scientific">Clostridium tarantellae</name>
    <dbReference type="NCBI Taxonomy" id="39493"/>
    <lineage>
        <taxon>Bacteria</taxon>
        <taxon>Bacillati</taxon>
        <taxon>Bacillota</taxon>
        <taxon>Clostridia</taxon>
        <taxon>Eubacteriales</taxon>
        <taxon>Clostridiaceae</taxon>
        <taxon>Clostridium</taxon>
    </lineage>
</organism>
<keyword evidence="5" id="KW-0540">Nuclease</keyword>
<dbReference type="InterPro" id="IPR044946">
    <property type="entry name" value="Restrct_endonuc_typeI_TRD_sf"/>
</dbReference>
<comment type="caution">
    <text evidence="5">The sequence shown here is derived from an EMBL/GenBank/DDBJ whole genome shotgun (WGS) entry which is preliminary data.</text>
</comment>
<feature type="non-terminal residue" evidence="5">
    <location>
        <position position="151"/>
    </location>
</feature>
<dbReference type="Pfam" id="PF01420">
    <property type="entry name" value="Methylase_S"/>
    <property type="match status" value="1"/>
</dbReference>
<dbReference type="Gene3D" id="3.90.220.20">
    <property type="entry name" value="DNA methylase specificity domains"/>
    <property type="match status" value="1"/>
</dbReference>
<comment type="similarity">
    <text evidence="1">Belongs to the type-I restriction system S methylase family.</text>
</comment>
<accession>A0A6I1MS98</accession>
<keyword evidence="2" id="KW-0680">Restriction system</keyword>
<keyword evidence="5" id="KW-0378">Hydrolase</keyword>
<keyword evidence="3" id="KW-0238">DNA-binding</keyword>
<sequence length="151" mass="17501">MKRNVPKLRFKEFEDEWKERKIGEIADVTKLAGFEFTKYVVYSDEGEKIALRGLNVKDGKLNLEDVKFIDKSDFSKLNRSKLFINDLLLTYVGTIGELAIIDENDKYYLAPNVCRIRISKDNSYFIKSSMSSERFYYKTILPSVTTSSQPA</sequence>
<dbReference type="GO" id="GO:0004519">
    <property type="term" value="F:endonuclease activity"/>
    <property type="evidence" value="ECO:0007669"/>
    <property type="project" value="UniProtKB-KW"/>
</dbReference>
<evidence type="ECO:0000256" key="3">
    <source>
        <dbReference type="ARBA" id="ARBA00023125"/>
    </source>
</evidence>
<dbReference type="GO" id="GO:0009307">
    <property type="term" value="P:DNA restriction-modification system"/>
    <property type="evidence" value="ECO:0007669"/>
    <property type="project" value="UniProtKB-KW"/>
</dbReference>
<dbReference type="Proteomes" id="UP000430345">
    <property type="component" value="Unassembled WGS sequence"/>
</dbReference>
<dbReference type="PANTHER" id="PTHR30408">
    <property type="entry name" value="TYPE-1 RESTRICTION ENZYME ECOKI SPECIFICITY PROTEIN"/>
    <property type="match status" value="1"/>
</dbReference>
<dbReference type="AlphaFoldDB" id="A0A6I1MS98"/>
<reference evidence="5 6" key="1">
    <citation type="submission" date="2019-10" db="EMBL/GenBank/DDBJ databases">
        <title>The Genome Sequence of Clostridium tarantellae Isolated from Fish Brain.</title>
        <authorList>
            <person name="Bano L."/>
            <person name="Kiel M."/>
            <person name="Sales G."/>
            <person name="Doxey A.C."/>
            <person name="Mansfield M.J."/>
            <person name="Schiavone M."/>
            <person name="Rossetto O."/>
            <person name="Pirazzini M."/>
            <person name="Dobrindt U."/>
            <person name="Montecucco C."/>
        </authorList>
    </citation>
    <scope>NUCLEOTIDE SEQUENCE [LARGE SCALE GENOMIC DNA]</scope>
    <source>
        <strain evidence="5 6">DSM 3997</strain>
    </source>
</reference>
<evidence type="ECO:0000259" key="4">
    <source>
        <dbReference type="Pfam" id="PF01420"/>
    </source>
</evidence>
<evidence type="ECO:0000313" key="5">
    <source>
        <dbReference type="EMBL" id="MPQ45328.1"/>
    </source>
</evidence>
<evidence type="ECO:0000313" key="6">
    <source>
        <dbReference type="Proteomes" id="UP000430345"/>
    </source>
</evidence>
<dbReference type="EMBL" id="WHJC01000606">
    <property type="protein sequence ID" value="MPQ45328.1"/>
    <property type="molecule type" value="Genomic_DNA"/>
</dbReference>
<proteinExistence type="inferred from homology"/>
<keyword evidence="6" id="KW-1185">Reference proteome</keyword>
<evidence type="ECO:0000256" key="1">
    <source>
        <dbReference type="ARBA" id="ARBA00010923"/>
    </source>
</evidence>
<name>A0A6I1MS98_9CLOT</name>
<dbReference type="SUPFAM" id="SSF116734">
    <property type="entry name" value="DNA methylase specificity domain"/>
    <property type="match status" value="1"/>
</dbReference>
<dbReference type="InterPro" id="IPR052021">
    <property type="entry name" value="Type-I_RS_S_subunit"/>
</dbReference>
<protein>
    <submittedName>
        <fullName evidence="5">Restriction endonuclease subunit S</fullName>
    </submittedName>
</protein>
<feature type="domain" description="Type I restriction modification DNA specificity" evidence="4">
    <location>
        <begin position="15"/>
        <end position="140"/>
    </location>
</feature>